<name>A0A364VC73_9CORY</name>
<dbReference type="EMBL" id="PHQP01000022">
    <property type="protein sequence ID" value="RAV34255.1"/>
    <property type="molecule type" value="Genomic_DNA"/>
</dbReference>
<comment type="caution">
    <text evidence="1">The sequence shown here is derived from an EMBL/GenBank/DDBJ whole genome shotgun (WGS) entry which is preliminary data.</text>
</comment>
<evidence type="ECO:0000313" key="2">
    <source>
        <dbReference type="Proteomes" id="UP000251047"/>
    </source>
</evidence>
<reference evidence="1 2" key="1">
    <citation type="journal article" date="2018" name="Syst. Appl. Microbiol.">
        <title>Corynebacterium heidelbergense sp. nov., isolated from the preen glands of Egyptian geese (Alopochen aegyptiacus).</title>
        <authorList>
            <person name="Braun M.S."/>
            <person name="Wang E."/>
            <person name="Zimmermann S."/>
            <person name="Wink M."/>
        </authorList>
    </citation>
    <scope>NUCLEOTIDE SEQUENCE [LARGE SCALE GENOMIC DNA]</scope>
    <source>
        <strain evidence="1 2">DSM 104638</strain>
    </source>
</reference>
<gene>
    <name evidence="1" type="ORF">CWC39_04180</name>
</gene>
<dbReference type="Proteomes" id="UP000251047">
    <property type="component" value="Unassembled WGS sequence"/>
</dbReference>
<dbReference type="AlphaFoldDB" id="A0A364VC73"/>
<evidence type="ECO:0008006" key="3">
    <source>
        <dbReference type="Google" id="ProtNLM"/>
    </source>
</evidence>
<organism evidence="1 2">
    <name type="scientific">Corynebacterium heidelbergense</name>
    <dbReference type="NCBI Taxonomy" id="2055947"/>
    <lineage>
        <taxon>Bacteria</taxon>
        <taxon>Bacillati</taxon>
        <taxon>Actinomycetota</taxon>
        <taxon>Actinomycetes</taxon>
        <taxon>Mycobacteriales</taxon>
        <taxon>Corynebacteriaceae</taxon>
        <taxon>Corynebacterium</taxon>
    </lineage>
</organism>
<dbReference type="RefSeq" id="WP_112769258.1">
    <property type="nucleotide sequence ID" value="NZ_CP063191.1"/>
</dbReference>
<dbReference type="OrthoDB" id="4416283at2"/>
<proteinExistence type="predicted"/>
<protein>
    <recommendedName>
        <fullName evidence="3">DUF3168 domain-containing protein</fullName>
    </recommendedName>
</protein>
<accession>A0A364VC73</accession>
<evidence type="ECO:0000313" key="1">
    <source>
        <dbReference type="EMBL" id="RAV34255.1"/>
    </source>
</evidence>
<sequence length="139" mass="14704">MTNQPHHQRIDPALVVREGLIRAGTGHSVQLGRDATYTGEEVVTVVDITNAAPIGGQPGQRWAFRVEVSLVTTGPDYDAAAEGAWAVADAMLSLSVVDGVRVSSVICDSEPVRLSPHTPTGAEALVSRYSAIMRREGIA</sequence>